<sequence length="200" mass="22451">MSSGSSSRTTTPQPRMCFHNLEAEMLTSNTDENPARSVPFSIVLRNSMAIEVLPTLQSPSTTIPQVTTFSSQSPSPTIFLINSCASLIIFSRNRPFSISIRRTAKLEEPTQNREPVINPARKAKAVDSNIHSQQLLLYRNNENVASIESSRGIYLIHGELGKKIEIAIRKRHNSASSFTLCRVLCSMHRFAQRFKPYDNK</sequence>
<accession>A0A5A7PNE6</accession>
<dbReference type="Proteomes" id="UP000325081">
    <property type="component" value="Unassembled WGS sequence"/>
</dbReference>
<gene>
    <name evidence="1" type="ORF">STAS_10338</name>
</gene>
<organism evidence="1 2">
    <name type="scientific">Striga asiatica</name>
    <name type="common">Asiatic witchweed</name>
    <name type="synonym">Buchnera asiatica</name>
    <dbReference type="NCBI Taxonomy" id="4170"/>
    <lineage>
        <taxon>Eukaryota</taxon>
        <taxon>Viridiplantae</taxon>
        <taxon>Streptophyta</taxon>
        <taxon>Embryophyta</taxon>
        <taxon>Tracheophyta</taxon>
        <taxon>Spermatophyta</taxon>
        <taxon>Magnoliopsida</taxon>
        <taxon>eudicotyledons</taxon>
        <taxon>Gunneridae</taxon>
        <taxon>Pentapetalae</taxon>
        <taxon>asterids</taxon>
        <taxon>lamiids</taxon>
        <taxon>Lamiales</taxon>
        <taxon>Orobanchaceae</taxon>
        <taxon>Buchnereae</taxon>
        <taxon>Striga</taxon>
    </lineage>
</organism>
<dbReference type="EMBL" id="BKCP01004849">
    <property type="protein sequence ID" value="GER34151.1"/>
    <property type="molecule type" value="Genomic_DNA"/>
</dbReference>
<name>A0A5A7PNE6_STRAF</name>
<comment type="caution">
    <text evidence="1">The sequence shown here is derived from an EMBL/GenBank/DDBJ whole genome shotgun (WGS) entry which is preliminary data.</text>
</comment>
<keyword evidence="2" id="KW-1185">Reference proteome</keyword>
<evidence type="ECO:0000313" key="1">
    <source>
        <dbReference type="EMBL" id="GER34151.1"/>
    </source>
</evidence>
<reference evidence="2" key="1">
    <citation type="journal article" date="2019" name="Curr. Biol.">
        <title>Genome Sequence of Striga asiatica Provides Insight into the Evolution of Plant Parasitism.</title>
        <authorList>
            <person name="Yoshida S."/>
            <person name="Kim S."/>
            <person name="Wafula E.K."/>
            <person name="Tanskanen J."/>
            <person name="Kim Y.M."/>
            <person name="Honaas L."/>
            <person name="Yang Z."/>
            <person name="Spallek T."/>
            <person name="Conn C.E."/>
            <person name="Ichihashi Y."/>
            <person name="Cheong K."/>
            <person name="Cui S."/>
            <person name="Der J.P."/>
            <person name="Gundlach H."/>
            <person name="Jiao Y."/>
            <person name="Hori C."/>
            <person name="Ishida J.K."/>
            <person name="Kasahara H."/>
            <person name="Kiba T."/>
            <person name="Kim M.S."/>
            <person name="Koo N."/>
            <person name="Laohavisit A."/>
            <person name="Lee Y.H."/>
            <person name="Lumba S."/>
            <person name="McCourt P."/>
            <person name="Mortimer J.C."/>
            <person name="Mutuku J.M."/>
            <person name="Nomura T."/>
            <person name="Sasaki-Sekimoto Y."/>
            <person name="Seto Y."/>
            <person name="Wang Y."/>
            <person name="Wakatake T."/>
            <person name="Sakakibara H."/>
            <person name="Demura T."/>
            <person name="Yamaguchi S."/>
            <person name="Yoneyama K."/>
            <person name="Manabe R.I."/>
            <person name="Nelson D.C."/>
            <person name="Schulman A.H."/>
            <person name="Timko M.P."/>
            <person name="dePamphilis C.W."/>
            <person name="Choi D."/>
            <person name="Shirasu K."/>
        </authorList>
    </citation>
    <scope>NUCLEOTIDE SEQUENCE [LARGE SCALE GENOMIC DNA]</scope>
    <source>
        <strain evidence="2">cv. UVA1</strain>
    </source>
</reference>
<protein>
    <submittedName>
        <fullName evidence="1">C-terminal processing peptidase</fullName>
    </submittedName>
</protein>
<evidence type="ECO:0000313" key="2">
    <source>
        <dbReference type="Proteomes" id="UP000325081"/>
    </source>
</evidence>
<proteinExistence type="predicted"/>
<dbReference type="AlphaFoldDB" id="A0A5A7PNE6"/>